<dbReference type="STRING" id="1231657.A0A1Y1Z387"/>
<evidence type="ECO:0000259" key="9">
    <source>
        <dbReference type="PROSITE" id="PS52019"/>
    </source>
</evidence>
<dbReference type="InterPro" id="IPR016039">
    <property type="entry name" value="Thiolase-like"/>
</dbReference>
<keyword evidence="1" id="KW-0596">Phosphopantetheine</keyword>
<dbReference type="Pfam" id="PF08659">
    <property type="entry name" value="KR"/>
    <property type="match status" value="1"/>
</dbReference>
<evidence type="ECO:0000256" key="2">
    <source>
        <dbReference type="ARBA" id="ARBA00022553"/>
    </source>
</evidence>
<dbReference type="EMBL" id="MCFA01000132">
    <property type="protein sequence ID" value="ORY04748.1"/>
    <property type="molecule type" value="Genomic_DNA"/>
</dbReference>
<dbReference type="Gene3D" id="3.10.129.110">
    <property type="entry name" value="Polyketide synthase dehydratase"/>
    <property type="match status" value="1"/>
</dbReference>
<dbReference type="InterPro" id="IPR013968">
    <property type="entry name" value="PKS_KR"/>
</dbReference>
<proteinExistence type="predicted"/>
<dbReference type="InterPro" id="IPR020841">
    <property type="entry name" value="PKS_Beta-ketoAc_synthase_dom"/>
</dbReference>
<feature type="active site" description="Proton acceptor; for dehydratase activity" evidence="5">
    <location>
        <position position="1008"/>
    </location>
</feature>
<keyword evidence="3" id="KW-0808">Transferase</keyword>
<dbReference type="PROSITE" id="PS52004">
    <property type="entry name" value="KS3_2"/>
    <property type="match status" value="1"/>
</dbReference>
<dbReference type="Pfam" id="PF14765">
    <property type="entry name" value="PS-DH"/>
    <property type="match status" value="1"/>
</dbReference>
<dbReference type="InterPro" id="IPR018201">
    <property type="entry name" value="Ketoacyl_synth_AS"/>
</dbReference>
<evidence type="ECO:0000256" key="4">
    <source>
        <dbReference type="ARBA" id="ARBA00023268"/>
    </source>
</evidence>
<dbReference type="InterPro" id="IPR016036">
    <property type="entry name" value="Malonyl_transacylase_ACP-bd"/>
</dbReference>
<dbReference type="InterPro" id="IPR016035">
    <property type="entry name" value="Acyl_Trfase/lysoPLipase"/>
</dbReference>
<evidence type="ECO:0000259" key="8">
    <source>
        <dbReference type="PROSITE" id="PS52004"/>
    </source>
</evidence>
<evidence type="ECO:0000256" key="1">
    <source>
        <dbReference type="ARBA" id="ARBA00022450"/>
    </source>
</evidence>
<dbReference type="InterPro" id="IPR049900">
    <property type="entry name" value="PKS_mFAS_DH"/>
</dbReference>
<dbReference type="InterPro" id="IPR057326">
    <property type="entry name" value="KR_dom"/>
</dbReference>
<dbReference type="InterPro" id="IPR001227">
    <property type="entry name" value="Ac_transferase_dom_sf"/>
</dbReference>
<feature type="region of interest" description="Disordered" evidence="6">
    <location>
        <begin position="481"/>
        <end position="506"/>
    </location>
</feature>
<dbReference type="InterPro" id="IPR009081">
    <property type="entry name" value="PP-bd_ACP"/>
</dbReference>
<name>A0A1Y1Z387_9PLEO</name>
<dbReference type="InterPro" id="IPR020806">
    <property type="entry name" value="PKS_PP-bd"/>
</dbReference>
<dbReference type="InterPro" id="IPR014030">
    <property type="entry name" value="Ketoacyl_synth_N"/>
</dbReference>
<reference evidence="10 11" key="1">
    <citation type="submission" date="2016-07" db="EMBL/GenBank/DDBJ databases">
        <title>Pervasive Adenine N6-methylation of Active Genes in Fungi.</title>
        <authorList>
            <consortium name="DOE Joint Genome Institute"/>
            <person name="Mondo S.J."/>
            <person name="Dannebaum R.O."/>
            <person name="Kuo R.C."/>
            <person name="Labutti K."/>
            <person name="Haridas S."/>
            <person name="Kuo A."/>
            <person name="Salamov A."/>
            <person name="Ahrendt S.R."/>
            <person name="Lipzen A."/>
            <person name="Sullivan W."/>
            <person name="Andreopoulos W.B."/>
            <person name="Clum A."/>
            <person name="Lindquist E."/>
            <person name="Daum C."/>
            <person name="Ramamoorthy G.K."/>
            <person name="Gryganskyi A."/>
            <person name="Culley D."/>
            <person name="Magnuson J.K."/>
            <person name="James T.Y."/>
            <person name="O'Malley M.A."/>
            <person name="Stajich J.E."/>
            <person name="Spatafora J.W."/>
            <person name="Visel A."/>
            <person name="Grigoriev I.V."/>
        </authorList>
    </citation>
    <scope>NUCLEOTIDE SEQUENCE [LARGE SCALE GENOMIC DNA]</scope>
    <source>
        <strain evidence="10 11">CBS 115471</strain>
    </source>
</reference>
<evidence type="ECO:0000313" key="11">
    <source>
        <dbReference type="Proteomes" id="UP000193144"/>
    </source>
</evidence>
<dbReference type="InterPro" id="IPR029063">
    <property type="entry name" value="SAM-dependent_MTases_sf"/>
</dbReference>
<dbReference type="SMART" id="SM00826">
    <property type="entry name" value="PKS_DH"/>
    <property type="match status" value="1"/>
</dbReference>
<dbReference type="Gene3D" id="3.40.50.720">
    <property type="entry name" value="NAD(P)-binding Rossmann-like Domain"/>
    <property type="match status" value="2"/>
</dbReference>
<dbReference type="InterPro" id="IPR049552">
    <property type="entry name" value="PKS_DH_N"/>
</dbReference>
<dbReference type="PANTHER" id="PTHR43775">
    <property type="entry name" value="FATTY ACID SYNTHASE"/>
    <property type="match status" value="1"/>
</dbReference>
<dbReference type="Gene3D" id="3.40.50.150">
    <property type="entry name" value="Vaccinia Virus protein VP39"/>
    <property type="match status" value="1"/>
</dbReference>
<dbReference type="CDD" id="cd00833">
    <property type="entry name" value="PKS"/>
    <property type="match status" value="1"/>
</dbReference>
<evidence type="ECO:0000259" key="7">
    <source>
        <dbReference type="PROSITE" id="PS50075"/>
    </source>
</evidence>
<keyword evidence="2" id="KW-0597">Phosphoprotein</keyword>
<dbReference type="InterPro" id="IPR020807">
    <property type="entry name" value="PKS_DH"/>
</dbReference>
<dbReference type="SUPFAM" id="SSF53901">
    <property type="entry name" value="Thiolase-like"/>
    <property type="match status" value="1"/>
</dbReference>
<dbReference type="SMART" id="SM00827">
    <property type="entry name" value="PKS_AT"/>
    <property type="match status" value="1"/>
</dbReference>
<dbReference type="PROSITE" id="PS00012">
    <property type="entry name" value="PHOSPHOPANTETHEINE"/>
    <property type="match status" value="1"/>
</dbReference>
<dbReference type="GO" id="GO:0044550">
    <property type="term" value="P:secondary metabolite biosynthetic process"/>
    <property type="evidence" value="ECO:0007669"/>
    <property type="project" value="TreeGrafter"/>
</dbReference>
<dbReference type="SUPFAM" id="SSF47336">
    <property type="entry name" value="ACP-like"/>
    <property type="match status" value="1"/>
</dbReference>
<dbReference type="SUPFAM" id="SSF55048">
    <property type="entry name" value="Probable ACP-binding domain of malonyl-CoA ACP transacylase"/>
    <property type="match status" value="1"/>
</dbReference>
<protein>
    <submittedName>
        <fullName evidence="10">Beta-ketoacyl synthase domain-containing protein</fullName>
    </submittedName>
</protein>
<evidence type="ECO:0000313" key="10">
    <source>
        <dbReference type="EMBL" id="ORY04748.1"/>
    </source>
</evidence>
<dbReference type="PROSITE" id="PS00606">
    <property type="entry name" value="KS3_1"/>
    <property type="match status" value="1"/>
</dbReference>
<dbReference type="InterPro" id="IPR042104">
    <property type="entry name" value="PKS_dehydratase_sf"/>
</dbReference>
<sequence>MVYTAPPSEPIAIIGSSCRFAGGATSPSRLWKILSAPSDLSQEVPPTRFNARAFYHPDGEYHGTTNSIKAYWLEQDHRKFDAAFFNITPREAEALDPQHRMTLEVVYEALESAGYSLGRCSGKNISVLAGLMTADFDTLSSRDELTASQYSATGNARSMISNRVSYFFSFQGPSMTIDTACSSSLVALHLAVSSLRSGESEMACVTGANLLLTPEQFIAEASLHMLSPTGKCRMWDSNADGYARGEGVAAIFLKPLSKAIADGDEIDAVIRETGVNSDGRTQGITMPNSAAQTALIKETYRRAGLDPQNPEHRCQFFEAHGTGTQVGDPREASAIYQAFFGDIAPAVEITKTGATSADDGNHPTGIEAKGHDTDQQELLVGSVKTILGHTEGAAGLAGLLKVILAMKHWKVPPNLHLDRLNPTIAPFFTHLRVPTAIEPWPRVPRGQSLRASVNSFGFGGTNAHVIVELFDSGIHAKDDIVPTSGRADSPTQSHQKSPHVPLLLSGSSRRSLNSNINNLKGFLLEHPEINLAHLALKLASRTTFTYRLSISAATAPEAIEAMNHCLETDSEHIGTRAVSIEGQPRVLAIFTGQGAQWPTMSRNLFLSSQGYRSSIRKMDDILRACRDPPTWSLEEHIFAEKGESRIHEAAISQPLCTALQIGLVDVLRDLGLPLESVVGHSSGEIAAAYAAGRLDMRDSIIVSYYRGKYACLAEGSNGEHGSMLAAGLSSDEARDLCNVPDYKGKIVVAANNSPSSVTLSGNSSAISDLISLLAKEGKFARKLVVETAYHSPHMEKPAEAYTEALHASGIQSSPSDGSISWYSSVEGYGDMDDQPLGITYWRDNMTHCVQFRDALEATITKEQPFDIVLEIGPHPALKGPSMQTMKPLLKRFPSYIGLLDRNKDDSMAFSESLGALWCALGPNVVDFTKFIRACSGQDLSRHRIPDLPSYAWDHSHIHYREPRLSRQYHSRTEPPHELLGVRTRDDNEHELRWRNVLKLTKVPWLNHHRFQGQALVPASAYCVMALDAARAYLKSMGQEASSIQLRNLVIVSGIGLDESPTGMEILFSLQIHPHGPSDADIDANFTLTSCPADGSVNPKMNMYGDMQIMLGAPTPDLLPRRNIVDSETLPATPEAFYKMMDATGLVYSGPFRSLKLIERRFNYSRATLGRHHPEDTTKLCVSPATLDSCLQPAFLSYSFPGDRSLWTSFLPVSIDSMTFNMAFCSQSKGPRSANLQVDAFCTRVACPSTGQKTTITVDIAISNEENNTEIQIEGVSVSAFSNTRPNDDHELYLTTVLDVDPEDEIIQPSIWECDDVDLVQVEECARVTRFMLQTASADLPQRFLLPTTLAKIKEIVPGNPHLVQVLPDIPTRESDTHHSHRHVTRVVNQILHKFPRTRILDMCDPQSGLTYHLISSIDLKSGTYTIASQKGSTRASDAPAANSNLHHVEVIDLDLEDYTPIQEHARPLFDLVLLSTSILREGSASKRLQRVRSMMKASGFLILIEVASVSPRDAAIEMAETSLSEDLLAPSVWPDVLEATGFAQMAKHSNQVINGAASIFVRQALDPHTDIIQFTSQFPREKTIDHLLIIGGIQDKTRSLVNELQELMYSSCSNITICPAFDEHQPNDINQCTAVIVMGDVDDSIISNMTENTIQQLNELLRPNMKALWVTCGARHANPDQAASFGFTRTIAAEVPNLIIYNLDLETLDNSSCRFIADTFTNLINDDGCSHWHRGNQLHVSEREVFIEQGRRMISRVLPFKPGNDRANSTRRIVSETVNSASQNVGVFWNAQGSGFEIRVLENPLSKIIISNDRIIQVAYSTSSRVILANDCNAYLCVGHDSRTGEAVIASSERNSSYISVPRTRTFHIFDGISTMELLSRVVRYSAVAALVKRARGRPLVLLGPDSEIINCSQQIEKTQISVITDGNKIKDSPPGVRVLRVHPKALASTIKAQLSWAKGLVVSLLRLDDPFAHTIRQCLPENCEFISYHDFNSLGGDFGPEEQSTAYFTLAGLVHTAMTEPADSNATHECLQKNTISLSSLLSDRTLISPFTIIDWKAERPISKILKPIAEPNFLQPDRTYVLIGLTRDMGQSLSRFFFDHGARYIVLASRNPNMSPKWKEELISNFGAEIVIEKLDVTNLAEVQGFEAKLSKTIPPVAGVINGAMVLDDRVFSQMTAETWHRVLRPKTIGSKNLDIVFSGPDLQFFIMTSSFAATGGHPGQSNYAAANMYMNGLAANRRARGLPGSVLNIGVIYGLGFLLREKQDLYGRLEREGYPPISERDLHHMFHEAILAGRPDVPNQPYDLTTGLSRFSPDSPDLLFWQRDPRFCHFIRDVGSDESAEAAETQKSLQEQISALDSPPAIADVIATFFVAKLENLLLLPVGSVSKDQNMTGLGVDSLIVVELRNWFYKVLEQDVGALKILGARSIHHLCLDIAEKMNEPSNSTVEDV</sequence>
<feature type="region of interest" description="C-terminal hotdog fold" evidence="5">
    <location>
        <begin position="1128"/>
        <end position="1286"/>
    </location>
</feature>
<feature type="active site" description="Proton donor; for dehydratase activity" evidence="5">
    <location>
        <position position="1187"/>
    </location>
</feature>
<feature type="region of interest" description="N-terminal hotdog fold" evidence="5">
    <location>
        <begin position="976"/>
        <end position="1113"/>
    </location>
</feature>
<dbReference type="PANTHER" id="PTHR43775:SF20">
    <property type="entry name" value="HYBRID PKS-NRPS SYNTHETASE APDA"/>
    <property type="match status" value="1"/>
</dbReference>
<dbReference type="Pfam" id="PF23297">
    <property type="entry name" value="ACP_SdgA_C"/>
    <property type="match status" value="1"/>
</dbReference>
<dbReference type="CDD" id="cd05274">
    <property type="entry name" value="KR_FAS_SDR_x"/>
    <property type="match status" value="1"/>
</dbReference>
<dbReference type="InterPro" id="IPR049551">
    <property type="entry name" value="PKS_DH_C"/>
</dbReference>
<dbReference type="Pfam" id="PF02801">
    <property type="entry name" value="Ketoacyl-synt_C"/>
    <property type="match status" value="2"/>
</dbReference>
<keyword evidence="4" id="KW-0511">Multifunctional enzyme</keyword>
<dbReference type="Pfam" id="PF16197">
    <property type="entry name" value="KAsynt_C_assoc"/>
    <property type="match status" value="1"/>
</dbReference>
<evidence type="ECO:0000256" key="6">
    <source>
        <dbReference type="SAM" id="MobiDB-lite"/>
    </source>
</evidence>
<comment type="caution">
    <text evidence="10">The sequence shown here is derived from an EMBL/GenBank/DDBJ whole genome shotgun (WGS) entry which is preliminary data.</text>
</comment>
<dbReference type="Gene3D" id="3.40.366.10">
    <property type="entry name" value="Malonyl-Coenzyme A Acyl Carrier Protein, domain 2"/>
    <property type="match status" value="1"/>
</dbReference>
<dbReference type="FunFam" id="3.40.47.10:FF:000019">
    <property type="entry name" value="Polyketide synthase type I"/>
    <property type="match status" value="1"/>
</dbReference>
<evidence type="ECO:0000256" key="5">
    <source>
        <dbReference type="PROSITE-ProRule" id="PRU01363"/>
    </source>
</evidence>
<dbReference type="PROSITE" id="PS50075">
    <property type="entry name" value="CARRIER"/>
    <property type="match status" value="1"/>
</dbReference>
<dbReference type="InterPro" id="IPR036736">
    <property type="entry name" value="ACP-like_sf"/>
</dbReference>
<keyword evidence="11" id="KW-1185">Reference proteome</keyword>
<dbReference type="Pfam" id="PF00698">
    <property type="entry name" value="Acyl_transf_1"/>
    <property type="match status" value="1"/>
</dbReference>
<evidence type="ECO:0000256" key="3">
    <source>
        <dbReference type="ARBA" id="ARBA00022679"/>
    </source>
</evidence>
<gene>
    <name evidence="10" type="ORF">BCR34DRAFT_604716</name>
</gene>
<dbReference type="Pfam" id="PF21089">
    <property type="entry name" value="PKS_DH_N"/>
    <property type="match status" value="1"/>
</dbReference>
<dbReference type="InterPro" id="IPR014031">
    <property type="entry name" value="Ketoacyl_synth_C"/>
</dbReference>
<dbReference type="GO" id="GO:0006633">
    <property type="term" value="P:fatty acid biosynthetic process"/>
    <property type="evidence" value="ECO:0007669"/>
    <property type="project" value="InterPro"/>
</dbReference>
<dbReference type="OrthoDB" id="329835at2759"/>
<feature type="domain" description="Ketosynthase family 3 (KS3)" evidence="8">
    <location>
        <begin position="8"/>
        <end position="469"/>
    </location>
</feature>
<dbReference type="Pfam" id="PF00109">
    <property type="entry name" value="ketoacyl-synt"/>
    <property type="match status" value="1"/>
</dbReference>
<dbReference type="SMART" id="SM00822">
    <property type="entry name" value="PKS_KR"/>
    <property type="match status" value="1"/>
</dbReference>
<organism evidence="10 11">
    <name type="scientific">Clohesyomyces aquaticus</name>
    <dbReference type="NCBI Taxonomy" id="1231657"/>
    <lineage>
        <taxon>Eukaryota</taxon>
        <taxon>Fungi</taxon>
        <taxon>Dikarya</taxon>
        <taxon>Ascomycota</taxon>
        <taxon>Pezizomycotina</taxon>
        <taxon>Dothideomycetes</taxon>
        <taxon>Pleosporomycetidae</taxon>
        <taxon>Pleosporales</taxon>
        <taxon>Lindgomycetaceae</taxon>
        <taxon>Clohesyomyces</taxon>
    </lineage>
</organism>
<feature type="domain" description="PKS/mFAS DH" evidence="9">
    <location>
        <begin position="976"/>
        <end position="1286"/>
    </location>
</feature>
<dbReference type="SMART" id="SM00823">
    <property type="entry name" value="PKS_PP"/>
    <property type="match status" value="1"/>
</dbReference>
<dbReference type="SUPFAM" id="SSF52151">
    <property type="entry name" value="FabD/lysophospholipase-like"/>
    <property type="match status" value="1"/>
</dbReference>
<dbReference type="InterPro" id="IPR050091">
    <property type="entry name" value="PKS_NRPS_Biosynth_Enz"/>
</dbReference>
<dbReference type="Gene3D" id="3.40.47.10">
    <property type="match status" value="1"/>
</dbReference>
<dbReference type="GO" id="GO:0004315">
    <property type="term" value="F:3-oxoacyl-[acyl-carrier-protein] synthase activity"/>
    <property type="evidence" value="ECO:0007669"/>
    <property type="project" value="InterPro"/>
</dbReference>
<dbReference type="InterPro" id="IPR006162">
    <property type="entry name" value="Ppantetheine_attach_site"/>
</dbReference>
<dbReference type="InterPro" id="IPR036291">
    <property type="entry name" value="NAD(P)-bd_dom_sf"/>
</dbReference>
<dbReference type="InterPro" id="IPR032821">
    <property type="entry name" value="PKS_assoc"/>
</dbReference>
<dbReference type="InterPro" id="IPR014043">
    <property type="entry name" value="Acyl_transferase_dom"/>
</dbReference>
<accession>A0A1Y1Z387</accession>
<dbReference type="GO" id="GO:0004312">
    <property type="term" value="F:fatty acid synthase activity"/>
    <property type="evidence" value="ECO:0007669"/>
    <property type="project" value="TreeGrafter"/>
</dbReference>
<dbReference type="PROSITE" id="PS52019">
    <property type="entry name" value="PKS_MFAS_DH"/>
    <property type="match status" value="1"/>
</dbReference>
<dbReference type="SMART" id="SM00825">
    <property type="entry name" value="PKS_KS"/>
    <property type="match status" value="1"/>
</dbReference>
<dbReference type="SUPFAM" id="SSF51735">
    <property type="entry name" value="NAD(P)-binding Rossmann-fold domains"/>
    <property type="match status" value="1"/>
</dbReference>
<dbReference type="Proteomes" id="UP000193144">
    <property type="component" value="Unassembled WGS sequence"/>
</dbReference>
<dbReference type="GO" id="GO:0031177">
    <property type="term" value="F:phosphopantetheine binding"/>
    <property type="evidence" value="ECO:0007669"/>
    <property type="project" value="InterPro"/>
</dbReference>
<feature type="domain" description="Carrier" evidence="7">
    <location>
        <begin position="2363"/>
        <end position="2441"/>
    </location>
</feature>